<accession>A0ABR0WRA2</accession>
<evidence type="ECO:0000313" key="3">
    <source>
        <dbReference type="Proteomes" id="UP001318860"/>
    </source>
</evidence>
<feature type="transmembrane region" description="Helical" evidence="1">
    <location>
        <begin position="220"/>
        <end position="252"/>
    </location>
</feature>
<keyword evidence="1" id="KW-0812">Transmembrane</keyword>
<evidence type="ECO:0000313" key="2">
    <source>
        <dbReference type="EMBL" id="KAK6148874.1"/>
    </source>
</evidence>
<dbReference type="EMBL" id="JABTTQ020000009">
    <property type="protein sequence ID" value="KAK6148874.1"/>
    <property type="molecule type" value="Genomic_DNA"/>
</dbReference>
<protein>
    <submittedName>
        <fullName evidence="2">Uncharacterized protein</fullName>
    </submittedName>
</protein>
<keyword evidence="1" id="KW-0472">Membrane</keyword>
<gene>
    <name evidence="2" type="ORF">DH2020_016399</name>
</gene>
<keyword evidence="3" id="KW-1185">Reference proteome</keyword>
<dbReference type="PANTHER" id="PTHR34835:SF90">
    <property type="entry name" value="AMINOTRANSFERASE-LIKE PLANT MOBILE DOMAIN-CONTAINING PROTEIN"/>
    <property type="match status" value="1"/>
</dbReference>
<comment type="caution">
    <text evidence="2">The sequence shown here is derived from an EMBL/GenBank/DDBJ whole genome shotgun (WGS) entry which is preliminary data.</text>
</comment>
<organism evidence="2 3">
    <name type="scientific">Rehmannia glutinosa</name>
    <name type="common">Chinese foxglove</name>
    <dbReference type="NCBI Taxonomy" id="99300"/>
    <lineage>
        <taxon>Eukaryota</taxon>
        <taxon>Viridiplantae</taxon>
        <taxon>Streptophyta</taxon>
        <taxon>Embryophyta</taxon>
        <taxon>Tracheophyta</taxon>
        <taxon>Spermatophyta</taxon>
        <taxon>Magnoliopsida</taxon>
        <taxon>eudicotyledons</taxon>
        <taxon>Gunneridae</taxon>
        <taxon>Pentapetalae</taxon>
        <taxon>asterids</taxon>
        <taxon>lamiids</taxon>
        <taxon>Lamiales</taxon>
        <taxon>Orobanchaceae</taxon>
        <taxon>Rehmannieae</taxon>
        <taxon>Rehmannia</taxon>
    </lineage>
</organism>
<name>A0ABR0WRA2_REHGL</name>
<dbReference type="PANTHER" id="PTHR34835">
    <property type="entry name" value="OS07G0283600 PROTEIN-RELATED"/>
    <property type="match status" value="1"/>
</dbReference>
<reference evidence="2 3" key="1">
    <citation type="journal article" date="2021" name="Comput. Struct. Biotechnol. J.">
        <title>De novo genome assembly of the potent medicinal plant Rehmannia glutinosa using nanopore technology.</title>
        <authorList>
            <person name="Ma L."/>
            <person name="Dong C."/>
            <person name="Song C."/>
            <person name="Wang X."/>
            <person name="Zheng X."/>
            <person name="Niu Y."/>
            <person name="Chen S."/>
            <person name="Feng W."/>
        </authorList>
    </citation>
    <scope>NUCLEOTIDE SEQUENCE [LARGE SCALE GENOMIC DNA]</scope>
    <source>
        <strain evidence="2">DH-2019</strain>
    </source>
</reference>
<evidence type="ECO:0000256" key="1">
    <source>
        <dbReference type="SAM" id="Phobius"/>
    </source>
</evidence>
<feature type="transmembrane region" description="Helical" evidence="1">
    <location>
        <begin position="150"/>
        <end position="173"/>
    </location>
</feature>
<proteinExistence type="predicted"/>
<dbReference type="Proteomes" id="UP001318860">
    <property type="component" value="Unassembled WGS sequence"/>
</dbReference>
<keyword evidence="1" id="KW-1133">Transmembrane helix</keyword>
<sequence length="464" mass="52183">MGGFAGLSVGVLTGRPLLARPYQGRHALVLVNALVNLSRLIDAIVDMGFGSLLSLSIVDFPSQLMYWLVANFNPASSELLLDSMRRIRIEPNDVRVLGFPNGQQPIVKKTKSETCDLYTGWPAMFGREDYKVTPKQVADKMLSFVDGGDWFRRLFLILVEYLIIGNFSTAYVYPHLLKSLVDVRNARNLAWCEHTLTTLVEKRVACRLRKITLEFNGPSLFLAVLFPTIFLFFDFLEYVLFDVIYVIARVFYVDRVKCVRRSVPRAVPIVSAWSGDKLKERNNKEIDLGGFGMGLIEPRLMGSTNEPQLEFGLEGEGCFRSGDLVIPADERLKCLSSDVVEIISILQSAPKDLVEDAEFAMVGNALRGFYAQPHSGWGSPFERWYGRDGKVTRMKPFGARRRIFFTALRQSKDVETEVGGVKPSGFGEVEGRSDIALERSKKVFSRRATRKTKQSADLVFAICD</sequence>